<reference evidence="1" key="1">
    <citation type="submission" date="2014-11" db="EMBL/GenBank/DDBJ databases">
        <authorList>
            <person name="Amaro Gonzalez C."/>
        </authorList>
    </citation>
    <scope>NUCLEOTIDE SEQUENCE</scope>
</reference>
<dbReference type="AlphaFoldDB" id="A0A0E9U6Z0"/>
<sequence>MGPPRSKIRCIPIERMGDFSWFVRLS</sequence>
<protein>
    <submittedName>
        <fullName evidence="1">Uncharacterized protein</fullName>
    </submittedName>
</protein>
<organism evidence="1">
    <name type="scientific">Anguilla anguilla</name>
    <name type="common">European freshwater eel</name>
    <name type="synonym">Muraena anguilla</name>
    <dbReference type="NCBI Taxonomy" id="7936"/>
    <lineage>
        <taxon>Eukaryota</taxon>
        <taxon>Metazoa</taxon>
        <taxon>Chordata</taxon>
        <taxon>Craniata</taxon>
        <taxon>Vertebrata</taxon>
        <taxon>Euteleostomi</taxon>
        <taxon>Actinopterygii</taxon>
        <taxon>Neopterygii</taxon>
        <taxon>Teleostei</taxon>
        <taxon>Anguilliformes</taxon>
        <taxon>Anguillidae</taxon>
        <taxon>Anguilla</taxon>
    </lineage>
</organism>
<dbReference type="EMBL" id="GBXM01048106">
    <property type="protein sequence ID" value="JAH60471.1"/>
    <property type="molecule type" value="Transcribed_RNA"/>
</dbReference>
<accession>A0A0E9U6Z0</accession>
<reference evidence="1" key="2">
    <citation type="journal article" date="2015" name="Fish Shellfish Immunol.">
        <title>Early steps in the European eel (Anguilla anguilla)-Vibrio vulnificus interaction in the gills: Role of the RtxA13 toxin.</title>
        <authorList>
            <person name="Callol A."/>
            <person name="Pajuelo D."/>
            <person name="Ebbesson L."/>
            <person name="Teles M."/>
            <person name="MacKenzie S."/>
            <person name="Amaro C."/>
        </authorList>
    </citation>
    <scope>NUCLEOTIDE SEQUENCE</scope>
</reference>
<dbReference type="EMBL" id="GBXM01046893">
    <property type="protein sequence ID" value="JAH61684.1"/>
    <property type="molecule type" value="Transcribed_RNA"/>
</dbReference>
<evidence type="ECO:0000313" key="1">
    <source>
        <dbReference type="EMBL" id="JAH61684.1"/>
    </source>
</evidence>
<name>A0A0E9U6Z0_ANGAN</name>
<proteinExistence type="predicted"/>